<keyword evidence="3" id="KW-1185">Reference proteome</keyword>
<feature type="compositionally biased region" description="Pro residues" evidence="1">
    <location>
        <begin position="145"/>
        <end position="155"/>
    </location>
</feature>
<reference evidence="2 3" key="1">
    <citation type="submission" date="2024-08" db="EMBL/GenBank/DDBJ databases">
        <title>Genome sequence of Streptomyces aureus CACIA-1.46HGO.</title>
        <authorList>
            <person name="Evangelista-Martinez Z."/>
        </authorList>
    </citation>
    <scope>NUCLEOTIDE SEQUENCE [LARGE SCALE GENOMIC DNA]</scope>
    <source>
        <strain evidence="2 3">CACIA-1.46HGO</strain>
    </source>
</reference>
<dbReference type="EMBL" id="JBGOSP010000004">
    <property type="protein sequence ID" value="MFA3836492.1"/>
    <property type="molecule type" value="Genomic_DNA"/>
</dbReference>
<dbReference type="RefSeq" id="WP_372562251.1">
    <property type="nucleotide sequence ID" value="NZ_JBGOSP010000004.1"/>
</dbReference>
<proteinExistence type="predicted"/>
<sequence>MSTQARRAPIPPRPSQPPTPRDELADASAGPDASIPPRPAHTPAADHTPPPPPASARFPDTPPVPGAPAAPASDRPAPATRPGAGPLPPERPTETTTRLRPIRDTAVQSPDGPLPPATPPAAAAPRHPATPPRGPGEPHATVPRPAAPPRVPGEPPVGRRPVGAVDLTPGPGAGRPFVFFARPASYDDSTTRLRPIGSRIRPRVATAAACAVLGLGLIGGAATGSWLTGDSGGSIGSPSSYAAAGTLWHSVPVDRIFPPVIKGDGAGPGGADRTWTRIAVAPDSTCDNAFDPLLQKALAPAGCLRLLRATYTDATRSHVTTVGLLFTKADTEAMKALRTRFTEDGLDRRNDLMPHPYAAKGTLAAGFGDAQRASWTISVLTDAPVVAYAVSGFADARTVTDPQPAAEAMKSGSVTTPAQAGLGYEAQGIADRVERSLRAAVAKATEEPS</sequence>
<evidence type="ECO:0000256" key="1">
    <source>
        <dbReference type="SAM" id="MobiDB-lite"/>
    </source>
</evidence>
<gene>
    <name evidence="2" type="ORF">ACEG43_09910</name>
</gene>
<feature type="compositionally biased region" description="Low complexity" evidence="1">
    <location>
        <begin position="69"/>
        <end position="84"/>
    </location>
</feature>
<organism evidence="2 3">
    <name type="scientific">Streptomyces aureus</name>
    <dbReference type="NCBI Taxonomy" id="193461"/>
    <lineage>
        <taxon>Bacteria</taxon>
        <taxon>Bacillati</taxon>
        <taxon>Actinomycetota</taxon>
        <taxon>Actinomycetes</taxon>
        <taxon>Kitasatosporales</taxon>
        <taxon>Streptomycetaceae</taxon>
        <taxon>Streptomyces</taxon>
    </lineage>
</organism>
<accession>A0ABV4SF12</accession>
<evidence type="ECO:0000313" key="2">
    <source>
        <dbReference type="EMBL" id="MFA3836492.1"/>
    </source>
</evidence>
<feature type="compositionally biased region" description="Pro residues" evidence="1">
    <location>
        <begin position="9"/>
        <end position="19"/>
    </location>
</feature>
<protein>
    <submittedName>
        <fullName evidence="2">Uncharacterized protein</fullName>
    </submittedName>
</protein>
<name>A0ABV4SF12_9ACTN</name>
<dbReference type="Proteomes" id="UP001571476">
    <property type="component" value="Unassembled WGS sequence"/>
</dbReference>
<comment type="caution">
    <text evidence="2">The sequence shown here is derived from an EMBL/GenBank/DDBJ whole genome shotgun (WGS) entry which is preliminary data.</text>
</comment>
<feature type="compositionally biased region" description="Pro residues" evidence="1">
    <location>
        <begin position="48"/>
        <end position="68"/>
    </location>
</feature>
<evidence type="ECO:0000313" key="3">
    <source>
        <dbReference type="Proteomes" id="UP001571476"/>
    </source>
</evidence>
<feature type="region of interest" description="Disordered" evidence="1">
    <location>
        <begin position="1"/>
        <end position="172"/>
    </location>
</feature>